<dbReference type="PANTHER" id="PTHR13871:SF96">
    <property type="entry name" value="THIOREDOXIN DOMAIN-CONTAINING PROTEIN"/>
    <property type="match status" value="1"/>
</dbReference>
<dbReference type="OrthoDB" id="409136at2759"/>
<reference evidence="3 5" key="1">
    <citation type="submission" date="2018-04" db="EMBL/GenBank/DDBJ databases">
        <authorList>
            <person name="Vogel A."/>
        </authorList>
    </citation>
    <scope>NUCLEOTIDE SEQUENCE [LARGE SCALE GENOMIC DNA]</scope>
</reference>
<dbReference type="Proteomes" id="UP000595140">
    <property type="component" value="Unassembled WGS sequence"/>
</dbReference>
<dbReference type="EMBL" id="OOIL02000559">
    <property type="protein sequence ID" value="VFQ66800.1"/>
    <property type="molecule type" value="Genomic_DNA"/>
</dbReference>
<evidence type="ECO:0008006" key="6">
    <source>
        <dbReference type="Google" id="ProtNLM"/>
    </source>
</evidence>
<protein>
    <recommendedName>
        <fullName evidence="6">Thioredoxin-like fold domain-containing protein</fullName>
    </recommendedName>
</protein>
<organism evidence="3 5">
    <name type="scientific">Cuscuta campestris</name>
    <dbReference type="NCBI Taxonomy" id="132261"/>
    <lineage>
        <taxon>Eukaryota</taxon>
        <taxon>Viridiplantae</taxon>
        <taxon>Streptophyta</taxon>
        <taxon>Embryophyta</taxon>
        <taxon>Tracheophyta</taxon>
        <taxon>Spermatophyta</taxon>
        <taxon>Magnoliopsida</taxon>
        <taxon>eudicotyledons</taxon>
        <taxon>Gunneridae</taxon>
        <taxon>Pentapetalae</taxon>
        <taxon>asterids</taxon>
        <taxon>lamiids</taxon>
        <taxon>Solanales</taxon>
        <taxon>Convolvulaceae</taxon>
        <taxon>Cuscuteae</taxon>
        <taxon>Cuscuta</taxon>
        <taxon>Cuscuta subgen. Grammica</taxon>
        <taxon>Cuscuta sect. Cleistogrammica</taxon>
    </lineage>
</organism>
<evidence type="ECO:0000313" key="4">
    <source>
        <dbReference type="EMBL" id="VFQ66800.1"/>
    </source>
</evidence>
<accession>A0A484KQ83</accession>
<evidence type="ECO:0000256" key="2">
    <source>
        <dbReference type="ARBA" id="ARBA00023027"/>
    </source>
</evidence>
<keyword evidence="2" id="KW-0520">NAD</keyword>
<dbReference type="InterPro" id="IPR052259">
    <property type="entry name" value="Nucleoredoxin-like"/>
</dbReference>
<dbReference type="AlphaFoldDB" id="A0A484KQ83"/>
<evidence type="ECO:0000313" key="3">
    <source>
        <dbReference type="EMBL" id="VFQ66798.1"/>
    </source>
</evidence>
<gene>
    <name evidence="3" type="ORF">CCAM_LOCUS8574</name>
    <name evidence="4" type="ORF">CCAM_LOCUS8576</name>
</gene>
<evidence type="ECO:0000256" key="1">
    <source>
        <dbReference type="ARBA" id="ARBA00023002"/>
    </source>
</evidence>
<dbReference type="GO" id="GO:0016491">
    <property type="term" value="F:oxidoreductase activity"/>
    <property type="evidence" value="ECO:0007669"/>
    <property type="project" value="UniProtKB-KW"/>
</dbReference>
<name>A0A484KQ83_9ASTE</name>
<sequence length="712" mass="80256">MEVEVRWSDENPLATNDGCGKWIYQHKAPRRRRSTPKKALSGPARKLDAFFPNLSRSRQQWLENFSLYACSGCESGGDSPPPSPTENDNLNYYLDAERPFYRHPFPHAPTIAVGEQLNVSDLLGNKLLSFNTSSQNIPSIQPNQFRSYVGLHDPKMGADRGINSIHMSKLSIGTPGKRNPDVQPPGARICVNDIVKSNTVMACSSSTTPDKENVNVESTLNLKGKYVIICCVFAPSTWDSEDGTMVYHTALASHEIAKRDDIVLVVVPMMRKGFTHHCSAYQQFLSGFSCLAVPFVDSYRREYICSALRFDGELIVLVLDPSQKVTYHGPPFMFLWYGVAEIDCFDFTPGRRDICLRPDTDRQDLSLNELLGLSDTDVLYNIESLTGGRLKEDGCITISELKRKLVGLYVCSAATSLRRLQEVYKECKEKGYDLEIVVVCFPFDGQVPPEFQEKLIIDALARFKLLGWWYFPFDNTVCHRLRRMCEIDSGKESLFIVDPIKKCVDAYGMPIIFDFGIGGYPFTMGELINNELQRVRGLRLNSLLPSTHVFRKLDSGSIDKVPVAQVLKGKIVVLYIYSEASECFVDKLAAWYKNNIKGKHSNVVVVTCTVDGEETSDEYFIDMGWLVCPNPIRGCSTTLGILHTYHGVDDILVAFDGDGRIQSVDTFRLLESRGPPFHGNLREEIGKMLFNTGFSRPLRFDWHLSASMKRNY</sequence>
<evidence type="ECO:0000313" key="5">
    <source>
        <dbReference type="Proteomes" id="UP000595140"/>
    </source>
</evidence>
<keyword evidence="1" id="KW-0560">Oxidoreductase</keyword>
<dbReference type="EMBL" id="OOIL02000559">
    <property type="protein sequence ID" value="VFQ66798.1"/>
    <property type="molecule type" value="Genomic_DNA"/>
</dbReference>
<proteinExistence type="predicted"/>
<dbReference type="PANTHER" id="PTHR13871">
    <property type="entry name" value="THIOREDOXIN"/>
    <property type="match status" value="1"/>
</dbReference>
<keyword evidence="5" id="KW-1185">Reference proteome</keyword>